<evidence type="ECO:0000256" key="4">
    <source>
        <dbReference type="ARBA" id="ARBA00022771"/>
    </source>
</evidence>
<dbReference type="PANTHER" id="PTHR47772:SF13">
    <property type="entry name" value="GASTRULA ZINC FINGER PROTEIN XLCGF49.1-LIKE-RELATED"/>
    <property type="match status" value="1"/>
</dbReference>
<feature type="domain" description="C2H2-type" evidence="13">
    <location>
        <begin position="566"/>
        <end position="593"/>
    </location>
</feature>
<dbReference type="SMART" id="SM00868">
    <property type="entry name" value="zf-AD"/>
    <property type="match status" value="1"/>
</dbReference>
<dbReference type="SUPFAM" id="SSF57667">
    <property type="entry name" value="beta-beta-alpha zinc fingers"/>
    <property type="match status" value="2"/>
</dbReference>
<feature type="compositionally biased region" description="Low complexity" evidence="12">
    <location>
        <begin position="334"/>
        <end position="353"/>
    </location>
</feature>
<feature type="binding site" evidence="11">
    <location>
        <position position="16"/>
    </location>
    <ligand>
        <name>Zn(2+)</name>
        <dbReference type="ChEBI" id="CHEBI:29105"/>
    </ligand>
</feature>
<feature type="domain" description="C2H2-type" evidence="13">
    <location>
        <begin position="536"/>
        <end position="565"/>
    </location>
</feature>
<dbReference type="AlphaFoldDB" id="A0A7R8V493"/>
<evidence type="ECO:0000256" key="6">
    <source>
        <dbReference type="ARBA" id="ARBA00023015"/>
    </source>
</evidence>
<dbReference type="InterPro" id="IPR013087">
    <property type="entry name" value="Znf_C2H2_type"/>
</dbReference>
<evidence type="ECO:0000313" key="15">
    <source>
        <dbReference type="EMBL" id="CAD7092528.1"/>
    </source>
</evidence>
<protein>
    <submittedName>
        <fullName evidence="15">Uncharacterized protein</fullName>
    </submittedName>
</protein>
<dbReference type="PROSITE" id="PS51915">
    <property type="entry name" value="ZAD"/>
    <property type="match status" value="1"/>
</dbReference>
<keyword evidence="7" id="KW-0238">DNA-binding</keyword>
<dbReference type="Pfam" id="PF07776">
    <property type="entry name" value="zf-AD"/>
    <property type="match status" value="1"/>
</dbReference>
<dbReference type="SUPFAM" id="SSF57716">
    <property type="entry name" value="Glucocorticoid receptor-like (DNA-binding domain)"/>
    <property type="match status" value="1"/>
</dbReference>
<dbReference type="Gene3D" id="3.30.160.60">
    <property type="entry name" value="Classic Zinc Finger"/>
    <property type="match status" value="3"/>
</dbReference>
<dbReference type="PANTHER" id="PTHR47772">
    <property type="entry name" value="ZINC FINGER PROTEIN 200"/>
    <property type="match status" value="1"/>
</dbReference>
<evidence type="ECO:0000256" key="2">
    <source>
        <dbReference type="ARBA" id="ARBA00022723"/>
    </source>
</evidence>
<evidence type="ECO:0000256" key="9">
    <source>
        <dbReference type="ARBA" id="ARBA00023242"/>
    </source>
</evidence>
<dbReference type="InterPro" id="IPR050636">
    <property type="entry name" value="C2H2-ZF_domain-containing"/>
</dbReference>
<dbReference type="SMART" id="SM00355">
    <property type="entry name" value="ZnF_C2H2"/>
    <property type="match status" value="4"/>
</dbReference>
<dbReference type="GO" id="GO:0008270">
    <property type="term" value="F:zinc ion binding"/>
    <property type="evidence" value="ECO:0007669"/>
    <property type="project" value="UniProtKB-UniRule"/>
</dbReference>
<dbReference type="Proteomes" id="UP000594454">
    <property type="component" value="Chromosome 6"/>
</dbReference>
<dbReference type="FunFam" id="3.30.160.60:FF:000045">
    <property type="entry name" value="ZFP69 zinc finger protein B"/>
    <property type="match status" value="1"/>
</dbReference>
<keyword evidence="9" id="KW-0539">Nucleus</keyword>
<dbReference type="FunFam" id="3.30.160.60:FF:000145">
    <property type="entry name" value="Zinc finger protein 574"/>
    <property type="match status" value="1"/>
</dbReference>
<evidence type="ECO:0000256" key="3">
    <source>
        <dbReference type="ARBA" id="ARBA00022737"/>
    </source>
</evidence>
<reference evidence="15 16" key="1">
    <citation type="submission" date="2020-11" db="EMBL/GenBank/DDBJ databases">
        <authorList>
            <person name="Wallbank WR R."/>
            <person name="Pardo Diaz C."/>
            <person name="Kozak K."/>
            <person name="Martin S."/>
            <person name="Jiggins C."/>
            <person name="Moest M."/>
            <person name="Warren A I."/>
            <person name="Generalovic N T."/>
            <person name="Byers J.R.P. K."/>
            <person name="Montejo-Kovacevich G."/>
            <person name="Yen C E."/>
        </authorList>
    </citation>
    <scope>NUCLEOTIDE SEQUENCE [LARGE SCALE GENOMIC DNA]</scope>
</reference>
<dbReference type="OrthoDB" id="654211at2759"/>
<keyword evidence="2 11" id="KW-0479">Metal-binding</keyword>
<dbReference type="GO" id="GO:0005634">
    <property type="term" value="C:nucleus"/>
    <property type="evidence" value="ECO:0007669"/>
    <property type="project" value="UniProtKB-SubCell"/>
</dbReference>
<evidence type="ECO:0000256" key="10">
    <source>
        <dbReference type="PROSITE-ProRule" id="PRU00042"/>
    </source>
</evidence>
<keyword evidence="6" id="KW-0805">Transcription regulation</keyword>
<evidence type="ECO:0000256" key="8">
    <source>
        <dbReference type="ARBA" id="ARBA00023163"/>
    </source>
</evidence>
<keyword evidence="8" id="KW-0804">Transcription</keyword>
<dbReference type="FunFam" id="3.30.160.60:FF:000100">
    <property type="entry name" value="Zinc finger 45-like"/>
    <property type="match status" value="1"/>
</dbReference>
<evidence type="ECO:0000256" key="1">
    <source>
        <dbReference type="ARBA" id="ARBA00004123"/>
    </source>
</evidence>
<dbReference type="PROSITE" id="PS50157">
    <property type="entry name" value="ZINC_FINGER_C2H2_2"/>
    <property type="match status" value="4"/>
</dbReference>
<proteinExistence type="predicted"/>
<feature type="domain" description="C2H2-type" evidence="13">
    <location>
        <begin position="508"/>
        <end position="535"/>
    </location>
</feature>
<dbReference type="EMBL" id="LR899014">
    <property type="protein sequence ID" value="CAD7092528.1"/>
    <property type="molecule type" value="Genomic_DNA"/>
</dbReference>
<dbReference type="Pfam" id="PF00096">
    <property type="entry name" value="zf-C2H2"/>
    <property type="match status" value="4"/>
</dbReference>
<dbReference type="InterPro" id="IPR036236">
    <property type="entry name" value="Znf_C2H2_sf"/>
</dbReference>
<evidence type="ECO:0000256" key="11">
    <source>
        <dbReference type="PROSITE-ProRule" id="PRU01263"/>
    </source>
</evidence>
<organism evidence="15 16">
    <name type="scientific">Hermetia illucens</name>
    <name type="common">Black soldier fly</name>
    <dbReference type="NCBI Taxonomy" id="343691"/>
    <lineage>
        <taxon>Eukaryota</taxon>
        <taxon>Metazoa</taxon>
        <taxon>Ecdysozoa</taxon>
        <taxon>Arthropoda</taxon>
        <taxon>Hexapoda</taxon>
        <taxon>Insecta</taxon>
        <taxon>Pterygota</taxon>
        <taxon>Neoptera</taxon>
        <taxon>Endopterygota</taxon>
        <taxon>Diptera</taxon>
        <taxon>Brachycera</taxon>
        <taxon>Stratiomyomorpha</taxon>
        <taxon>Stratiomyidae</taxon>
        <taxon>Hermetiinae</taxon>
        <taxon>Hermetia</taxon>
    </lineage>
</organism>
<keyword evidence="4 10" id="KW-0863">Zinc-finger</keyword>
<feature type="binding site" evidence="11">
    <location>
        <position position="13"/>
    </location>
    <ligand>
        <name>Zn(2+)</name>
        <dbReference type="ChEBI" id="CHEBI:29105"/>
    </ligand>
</feature>
<comment type="subcellular location">
    <subcellularLocation>
        <location evidence="1">Nucleus</location>
    </subcellularLocation>
</comment>
<feature type="domain" description="ZAD" evidence="14">
    <location>
        <begin position="11"/>
        <end position="86"/>
    </location>
</feature>
<dbReference type="InterPro" id="IPR012934">
    <property type="entry name" value="Znf_AD"/>
</dbReference>
<keyword evidence="3" id="KW-0677">Repeat</keyword>
<gene>
    <name evidence="15" type="ORF">HERILL_LOCUS14880</name>
</gene>
<sequence length="759" mass="84908">MSGYRCVNYYDLCRLCTSSTGSKINIFSQEGRKKNLHQKIIESLPVMIDEKDKLPKNLCGSCLQQVEAINEFRTISLNSQTMLEGCLNSATLQNGGKESVQNVTQGNDFLSTIIQAVGIQNSDDVTETRQQYPQYTVTLDGKTLKAGQISYKVEEPVQTTTTTSHSDKQAKHNSLAEFLKMKPNIKVTPISKKKDPPAPQPVQIQQPQTIRLATTTQDTSKQIKKPKYNIVLTSSPAQPKTQIIPMQTTNQQNTPKTVSIQDVKFLPSNKCYVPITIKDCNSDQQIVAQIDTKNLVLPTTYHLQMKPQITTVDGQQIVQLTPAGLPASISLAPQQSQQQHQQQHQTQNFQQQQDQTITHVLNSMDASTSTNEEIIYTTLANHQQPASITIQQVASQPQNVQTMQTMPKLQITTIPNTVTTSSHGTTVTHKPLSAITVHRINNQNVKIKTEPGVQVQTTTQQHQQVQLQTQQHQQKTQAQKVKVVTGNATTTIMKQEDVTNANQQNPSNECSTCGKSFKKKEHLAQHMKLHAGLRPFKCTEGDCNKAFSRKEHLMRHIVSHTGKKMFSCDLCQKFFSRKDNLNKHKRTHTEQGGNSGQFVCEICNKSFVVKMYYIQHKIMHEKNGQTAANSNKVKKINNASPQIKNEPITEETNNHTQIITTTMQQQPQQQELQQHQPQQQQIMQLQISSPMITAADLQNSVTISQSGDQQTATTTVLKTLGTHDATVLNLPSNLANLVSINPQQFMTTGEIMGQLKMEK</sequence>
<evidence type="ECO:0000259" key="13">
    <source>
        <dbReference type="PROSITE" id="PS50157"/>
    </source>
</evidence>
<dbReference type="PROSITE" id="PS00028">
    <property type="entry name" value="ZINC_FINGER_C2H2_1"/>
    <property type="match status" value="4"/>
</dbReference>
<feature type="region of interest" description="Disordered" evidence="12">
    <location>
        <begin position="331"/>
        <end position="353"/>
    </location>
</feature>
<name>A0A7R8V493_HERIL</name>
<dbReference type="Gene3D" id="3.40.1800.20">
    <property type="match status" value="1"/>
</dbReference>
<evidence type="ECO:0000256" key="7">
    <source>
        <dbReference type="ARBA" id="ARBA00023125"/>
    </source>
</evidence>
<evidence type="ECO:0000313" key="16">
    <source>
        <dbReference type="Proteomes" id="UP000594454"/>
    </source>
</evidence>
<accession>A0A7R8V493</accession>
<dbReference type="InParanoid" id="A0A7R8V493"/>
<feature type="binding site" evidence="11">
    <location>
        <position position="62"/>
    </location>
    <ligand>
        <name>Zn(2+)</name>
        <dbReference type="ChEBI" id="CHEBI:29105"/>
    </ligand>
</feature>
<keyword evidence="16" id="KW-1185">Reference proteome</keyword>
<evidence type="ECO:0000259" key="14">
    <source>
        <dbReference type="PROSITE" id="PS51915"/>
    </source>
</evidence>
<feature type="domain" description="C2H2-type" evidence="13">
    <location>
        <begin position="598"/>
        <end position="625"/>
    </location>
</feature>
<evidence type="ECO:0000256" key="5">
    <source>
        <dbReference type="ARBA" id="ARBA00022833"/>
    </source>
</evidence>
<dbReference type="GO" id="GO:0003677">
    <property type="term" value="F:DNA binding"/>
    <property type="evidence" value="ECO:0007669"/>
    <property type="project" value="UniProtKB-KW"/>
</dbReference>
<evidence type="ECO:0000256" key="12">
    <source>
        <dbReference type="SAM" id="MobiDB-lite"/>
    </source>
</evidence>
<keyword evidence="5 11" id="KW-0862">Zinc</keyword>
<feature type="binding site" evidence="11">
    <location>
        <position position="59"/>
    </location>
    <ligand>
        <name>Zn(2+)</name>
        <dbReference type="ChEBI" id="CHEBI:29105"/>
    </ligand>
</feature>
<dbReference type="FunCoup" id="A0A7R8V493">
    <property type="interactions" value="637"/>
</dbReference>